<dbReference type="Pfam" id="PF00155">
    <property type="entry name" value="Aminotran_1_2"/>
    <property type="match status" value="1"/>
</dbReference>
<evidence type="ECO:0000313" key="2">
    <source>
        <dbReference type="EMBL" id="TCU32832.1"/>
    </source>
</evidence>
<dbReference type="InterPro" id="IPR015424">
    <property type="entry name" value="PyrdxlP-dep_Trfase"/>
</dbReference>
<dbReference type="RefSeq" id="WP_342636408.1">
    <property type="nucleotide sequence ID" value="NZ_SMBK01000018.1"/>
</dbReference>
<dbReference type="GO" id="GO:0030170">
    <property type="term" value="F:pyridoxal phosphate binding"/>
    <property type="evidence" value="ECO:0007669"/>
    <property type="project" value="InterPro"/>
</dbReference>
<dbReference type="EMBL" id="SMBK01000018">
    <property type="protein sequence ID" value="TCU32832.1"/>
    <property type="molecule type" value="Genomic_DNA"/>
</dbReference>
<evidence type="ECO:0000313" key="3">
    <source>
        <dbReference type="Proteomes" id="UP000295507"/>
    </source>
</evidence>
<dbReference type="PANTHER" id="PTHR46577:SF1">
    <property type="entry name" value="HTH-TYPE TRANSCRIPTIONAL REGULATORY PROTEIN GABR"/>
    <property type="match status" value="1"/>
</dbReference>
<dbReference type="InterPro" id="IPR004839">
    <property type="entry name" value="Aminotransferase_I/II_large"/>
</dbReference>
<reference evidence="2 3" key="1">
    <citation type="submission" date="2019-03" db="EMBL/GenBank/DDBJ databases">
        <title>Genomic Encyclopedia of Type Strains, Phase IV (KMG-V): Genome sequencing to study the core and pangenomes of soil and plant-associated prokaryotes.</title>
        <authorList>
            <person name="Whitman W."/>
        </authorList>
    </citation>
    <scope>NUCLEOTIDE SEQUENCE [LARGE SCALE GENOMIC DNA]</scope>
    <source>
        <strain evidence="2 3">IE4868</strain>
    </source>
</reference>
<dbReference type="GO" id="GO:0003677">
    <property type="term" value="F:DNA binding"/>
    <property type="evidence" value="ECO:0007669"/>
    <property type="project" value="UniProtKB-KW"/>
</dbReference>
<accession>A0A4R3RH70</accession>
<protein>
    <submittedName>
        <fullName evidence="2">DNA-binding transcriptional MocR family regulator</fullName>
    </submittedName>
</protein>
<dbReference type="AlphaFoldDB" id="A0A4R3RH70"/>
<dbReference type="PANTHER" id="PTHR46577">
    <property type="entry name" value="HTH-TYPE TRANSCRIPTIONAL REGULATORY PROTEIN GABR"/>
    <property type="match status" value="1"/>
</dbReference>
<dbReference type="InterPro" id="IPR015421">
    <property type="entry name" value="PyrdxlP-dep_Trfase_major"/>
</dbReference>
<feature type="domain" description="Aminotransferase class I/classII large" evidence="1">
    <location>
        <begin position="50"/>
        <end position="323"/>
    </location>
</feature>
<dbReference type="InterPro" id="IPR051446">
    <property type="entry name" value="HTH_trans_reg/aminotransferase"/>
</dbReference>
<dbReference type="SUPFAM" id="SSF53383">
    <property type="entry name" value="PLP-dependent transferases"/>
    <property type="match status" value="1"/>
</dbReference>
<comment type="caution">
    <text evidence="2">The sequence shown here is derived from an EMBL/GenBank/DDBJ whole genome shotgun (WGS) entry which is preliminary data.</text>
</comment>
<sequence>MLNQQIDMMRAAAPRLDVFAEILRTTWREIADSGNLAPEFQSHRFNGTDEDRAAGISWIGERIAPSPTLDRIMVTNGTMNSILLLSSSIVGPGGVILTEELTFPIAYTLTDIAGAQVKPVKIDSIGMIPDDFERKCKEFKPKAVYVNCTVHSPTAYITPTDRREQIAEIARHYGVQILEDEAQALYVLRAPKSFASIAPDITWYMMGLSKYLSLGIRMAYVVAPSAKALNRVLDRLRPVTTWHAAPIIANIVTRWIEIGRAQEILRASRAEVHRRQKVASELLGDLEGFRGSSGIHFWLKAPRGVLSTDFSKAIGDAGVIVRPSRLYSGTAEPRLQGVRPGIGEPRSIEETHQALEIIREVYRVMEGRNGISGAKTR</sequence>
<dbReference type="Gene3D" id="3.40.640.10">
    <property type="entry name" value="Type I PLP-dependent aspartate aminotransferase-like (Major domain)"/>
    <property type="match status" value="1"/>
</dbReference>
<proteinExistence type="predicted"/>
<organism evidence="2 3">
    <name type="scientific">Rhizobium azibense</name>
    <dbReference type="NCBI Taxonomy" id="1136135"/>
    <lineage>
        <taxon>Bacteria</taxon>
        <taxon>Pseudomonadati</taxon>
        <taxon>Pseudomonadota</taxon>
        <taxon>Alphaproteobacteria</taxon>
        <taxon>Hyphomicrobiales</taxon>
        <taxon>Rhizobiaceae</taxon>
        <taxon>Rhizobium/Agrobacterium group</taxon>
        <taxon>Rhizobium</taxon>
    </lineage>
</organism>
<evidence type="ECO:0000259" key="1">
    <source>
        <dbReference type="Pfam" id="PF00155"/>
    </source>
</evidence>
<name>A0A4R3RH70_9HYPH</name>
<keyword evidence="2" id="KW-0238">DNA-binding</keyword>
<gene>
    <name evidence="2" type="ORF">EV129_11854</name>
</gene>
<dbReference type="Proteomes" id="UP000295507">
    <property type="component" value="Unassembled WGS sequence"/>
</dbReference>
<dbReference type="CDD" id="cd00609">
    <property type="entry name" value="AAT_like"/>
    <property type="match status" value="1"/>
</dbReference>